<dbReference type="InterPro" id="IPR027417">
    <property type="entry name" value="P-loop_NTPase"/>
</dbReference>
<proteinExistence type="predicted"/>
<protein>
    <submittedName>
        <fullName evidence="2">MinD/ParA/CobQ/CobA-like protein</fullName>
    </submittedName>
</protein>
<dbReference type="Pfam" id="PF01656">
    <property type="entry name" value="CbiA"/>
    <property type="match status" value="1"/>
</dbReference>
<gene>
    <name evidence="2" type="ORF">Spa11_18870</name>
</gene>
<dbReference type="Gene3D" id="3.40.50.300">
    <property type="entry name" value="P-loop containing nucleotide triphosphate hydrolases"/>
    <property type="match status" value="1"/>
</dbReference>
<keyword evidence="3" id="KW-1185">Reference proteome</keyword>
<accession>A0A518K7C7</accession>
<dbReference type="InterPro" id="IPR050678">
    <property type="entry name" value="DNA_Partitioning_ATPase"/>
</dbReference>
<feature type="domain" description="CobQ/CobB/MinD/ParA nucleotide binding" evidence="1">
    <location>
        <begin position="16"/>
        <end position="165"/>
    </location>
</feature>
<reference evidence="2 3" key="1">
    <citation type="submission" date="2019-02" db="EMBL/GenBank/DDBJ databases">
        <title>Deep-cultivation of Planctomycetes and their phenomic and genomic characterization uncovers novel biology.</title>
        <authorList>
            <person name="Wiegand S."/>
            <person name="Jogler M."/>
            <person name="Boedeker C."/>
            <person name="Pinto D."/>
            <person name="Vollmers J."/>
            <person name="Rivas-Marin E."/>
            <person name="Kohn T."/>
            <person name="Peeters S.H."/>
            <person name="Heuer A."/>
            <person name="Rast P."/>
            <person name="Oberbeckmann S."/>
            <person name="Bunk B."/>
            <person name="Jeske O."/>
            <person name="Meyerdierks A."/>
            <person name="Storesund J.E."/>
            <person name="Kallscheuer N."/>
            <person name="Luecker S."/>
            <person name="Lage O.M."/>
            <person name="Pohl T."/>
            <person name="Merkel B.J."/>
            <person name="Hornburger P."/>
            <person name="Mueller R.-W."/>
            <person name="Bruemmer F."/>
            <person name="Labrenz M."/>
            <person name="Spormann A.M."/>
            <person name="Op den Camp H."/>
            <person name="Overmann J."/>
            <person name="Amann R."/>
            <person name="Jetten M.S.M."/>
            <person name="Mascher T."/>
            <person name="Medema M.H."/>
            <person name="Devos D.P."/>
            <person name="Kaster A.-K."/>
            <person name="Ovreas L."/>
            <person name="Rohde M."/>
            <person name="Galperin M.Y."/>
            <person name="Jogler C."/>
        </authorList>
    </citation>
    <scope>NUCLEOTIDE SEQUENCE [LARGE SCALE GENOMIC DNA]</scope>
    <source>
        <strain evidence="2 3">Spa11</strain>
    </source>
</reference>
<organism evidence="2 3">
    <name type="scientific">Botrimarina mediterranea</name>
    <dbReference type="NCBI Taxonomy" id="2528022"/>
    <lineage>
        <taxon>Bacteria</taxon>
        <taxon>Pseudomonadati</taxon>
        <taxon>Planctomycetota</taxon>
        <taxon>Planctomycetia</taxon>
        <taxon>Pirellulales</taxon>
        <taxon>Lacipirellulaceae</taxon>
        <taxon>Botrimarina</taxon>
    </lineage>
</organism>
<evidence type="ECO:0000313" key="2">
    <source>
        <dbReference type="EMBL" id="QDV73688.1"/>
    </source>
</evidence>
<dbReference type="CDD" id="cd02042">
    <property type="entry name" value="ParAB_family"/>
    <property type="match status" value="1"/>
</dbReference>
<dbReference type="AlphaFoldDB" id="A0A518K7C7"/>
<dbReference type="PANTHER" id="PTHR13696">
    <property type="entry name" value="P-LOOP CONTAINING NUCLEOSIDE TRIPHOSPHATE HYDROLASE"/>
    <property type="match status" value="1"/>
</dbReference>
<dbReference type="SUPFAM" id="SSF52540">
    <property type="entry name" value="P-loop containing nucleoside triphosphate hydrolases"/>
    <property type="match status" value="1"/>
</dbReference>
<dbReference type="Proteomes" id="UP000316426">
    <property type="component" value="Chromosome"/>
</dbReference>
<dbReference type="KEGG" id="bmei:Spa11_18870"/>
<dbReference type="EMBL" id="CP036349">
    <property type="protein sequence ID" value="QDV73688.1"/>
    <property type="molecule type" value="Genomic_DNA"/>
</dbReference>
<dbReference type="RefSeq" id="WP_145111120.1">
    <property type="nucleotide sequence ID" value="NZ_CP036349.1"/>
</dbReference>
<name>A0A518K7C7_9BACT</name>
<dbReference type="InterPro" id="IPR002586">
    <property type="entry name" value="CobQ/CobB/MinD/ParA_Nub-bd_dom"/>
</dbReference>
<evidence type="ECO:0000259" key="1">
    <source>
        <dbReference type="Pfam" id="PF01656"/>
    </source>
</evidence>
<dbReference type="PANTHER" id="PTHR13696:SF99">
    <property type="entry name" value="COBYRINIC ACID AC-DIAMIDE SYNTHASE"/>
    <property type="match status" value="1"/>
</dbReference>
<sequence>MSKVIEPGIGQAFVIGFCNGKGGPGKTTLALNSAVELFDQGRRVAFIDGEEGGINAGALSRFEPRIETRKAKTAFEIDDAIQELGQNHDVVLFDAPGQTSGEEVATICSVADLVVVPIKLSLKDVRGSNSVLRMIRRLQLRQNGMPESAIVFNEVRPLGEGRRSRSAASYRRQLSDAGYQVARSEIRFYEWHRLCEFVTRDPSANLQKSSDKCAMDIAAFVYEVILRRLPQLERAANE</sequence>
<evidence type="ECO:0000313" key="3">
    <source>
        <dbReference type="Proteomes" id="UP000316426"/>
    </source>
</evidence>